<feature type="compositionally biased region" description="Basic and acidic residues" evidence="5">
    <location>
        <begin position="447"/>
        <end position="458"/>
    </location>
</feature>
<feature type="compositionally biased region" description="Basic and acidic residues" evidence="5">
    <location>
        <begin position="34"/>
        <end position="44"/>
    </location>
</feature>
<accession>A0A3M7E9Q7</accession>
<dbReference type="Gene3D" id="3.30.40.10">
    <property type="entry name" value="Zinc/RING finger domain, C3HC4 (zinc finger)"/>
    <property type="match status" value="2"/>
</dbReference>
<feature type="domain" description="PHD-type" evidence="6">
    <location>
        <begin position="575"/>
        <end position="625"/>
    </location>
</feature>
<gene>
    <name evidence="7" type="ORF">D0863_04197</name>
</gene>
<reference evidence="7 8" key="1">
    <citation type="journal article" date="2018" name="BMC Genomics">
        <title>Genomic evidence for intraspecific hybridization in a clonal and extremely halotolerant yeast.</title>
        <authorList>
            <person name="Gostincar C."/>
            <person name="Stajich J.E."/>
            <person name="Zupancic J."/>
            <person name="Zalar P."/>
            <person name="Gunde-Cimerman N."/>
        </authorList>
    </citation>
    <scope>NUCLEOTIDE SEQUENCE [LARGE SCALE GENOMIC DNA]</scope>
    <source>
        <strain evidence="7 8">EXF-2682</strain>
    </source>
</reference>
<feature type="compositionally biased region" description="Basic and acidic residues" evidence="5">
    <location>
        <begin position="1"/>
        <end position="25"/>
    </location>
</feature>
<dbReference type="GO" id="GO:0006357">
    <property type="term" value="P:regulation of transcription by RNA polymerase II"/>
    <property type="evidence" value="ECO:0007669"/>
    <property type="project" value="TreeGrafter"/>
</dbReference>
<feature type="compositionally biased region" description="Acidic residues" evidence="5">
    <location>
        <begin position="357"/>
        <end position="383"/>
    </location>
</feature>
<evidence type="ECO:0000256" key="4">
    <source>
        <dbReference type="PROSITE-ProRule" id="PRU00146"/>
    </source>
</evidence>
<keyword evidence="3" id="KW-0862">Zinc</keyword>
<feature type="region of interest" description="Disordered" evidence="5">
    <location>
        <begin position="269"/>
        <end position="570"/>
    </location>
</feature>
<dbReference type="InterPro" id="IPR011011">
    <property type="entry name" value="Znf_FYVE_PHD"/>
</dbReference>
<comment type="caution">
    <text evidence="7">The sequence shown here is derived from an EMBL/GenBank/DDBJ whole genome shotgun (WGS) entry which is preliminary data.</text>
</comment>
<feature type="region of interest" description="Disordered" evidence="5">
    <location>
        <begin position="1"/>
        <end position="202"/>
    </location>
</feature>
<feature type="compositionally biased region" description="Low complexity" evidence="5">
    <location>
        <begin position="487"/>
        <end position="502"/>
    </location>
</feature>
<sequence>MPSRSSESRDRSTGDHRSAPHDFETTRPTPSKANSKDKTREKTFMDQWVEPAIATKPSYEDHHGAPYGVLEHMQPLGEAPSAKVKGRVKTEGPRKSTLGRSAAAGGLEGAQETPEGTPAPPPEPALAINGSTQPPVVMDDEKDADYAPVRKKKEGKVGRPRKEKQPSDSAPAKARKSKTPRQSQSQTPVEPSTGRKRVYTPDKLMRVVQSAKERAIQVEKPDLAAAVEEIWRESLNSERLTDLLEAILLQKASKEQTREFQEFVKAAKRRLKDAKEKPRDQPAEDANGARELPLRSPSKTTAALANEIQPSALPSTEPTEAPKSKLKLKVKSPQKDLKNRQGGNMSGSTPKKRSDGYDSDSSELTDLTEGEHDEDPMDVDAQDELGHGPEGPAEQVNRIKVKDQAAERGSLAAPDRKLKRSSAEADIEDDAKARAVAAKKQKLAETVNRDYPHEESAIRGRPTQLGRPPRGSKVVPAPMKLEPTAVGRISSARGSRAPSGGPESPLTDLSMPSRGATPQLAQHIPKVKIPGKKAKTKTSPEKKHSHGYSGLSGAGGAGQESPIGDDDNEELSENNDFCSACGGSGFLLCCDGCDRAFHFACLDPPLNEEASELNEPWYCYICIAKRPVAAEQPEKPARGIFAPLLGSLKKRNPSNFMLPEELRERDQYVHTGKDGSFTESVNPRTRNRAGYDEVPDYYKYKDSKGNAVLCYFCGKSSIGHRPIIQCDFCNESWHLDCLDPPLANPPARTIEGKKIHDWMCPLHIDHELRQIDVGMLAPRRKVHLRRPKQAKIVEPALSRGFRNNGVVDIAEDESEDSGSEFFDDETAEEGVVYRMPASGIKLDFIDKIKNTRIQEMRSERATKRARLMATAPSALQQANFARRSFVEKQLALNLAQFAAANKDLDLGKDQVENLVGTLIAEAPEEVVNGIMASEDTEKATSTSTAIPPSPPASEQTDQLSPEQRKELQLLQELIQRKLDGSKT</sequence>
<dbReference type="Proteomes" id="UP000269276">
    <property type="component" value="Unassembled WGS sequence"/>
</dbReference>
<keyword evidence="2 4" id="KW-0863">Zinc-finger</keyword>
<feature type="compositionally biased region" description="Polar residues" evidence="5">
    <location>
        <begin position="297"/>
        <end position="318"/>
    </location>
</feature>
<dbReference type="InterPro" id="IPR019786">
    <property type="entry name" value="Zinc_finger_PHD-type_CS"/>
</dbReference>
<dbReference type="PROSITE" id="PS01359">
    <property type="entry name" value="ZF_PHD_1"/>
    <property type="match status" value="1"/>
</dbReference>
<evidence type="ECO:0000256" key="5">
    <source>
        <dbReference type="SAM" id="MobiDB-lite"/>
    </source>
</evidence>
<dbReference type="GO" id="GO:0032221">
    <property type="term" value="C:Rpd3S complex"/>
    <property type="evidence" value="ECO:0007669"/>
    <property type="project" value="TreeGrafter"/>
</dbReference>
<dbReference type="VEuPathDB" id="FungiDB:BTJ68_00991"/>
<feature type="compositionally biased region" description="Polar residues" evidence="5">
    <location>
        <begin position="180"/>
        <end position="190"/>
    </location>
</feature>
<evidence type="ECO:0000259" key="6">
    <source>
        <dbReference type="PROSITE" id="PS50016"/>
    </source>
</evidence>
<dbReference type="InterPro" id="IPR001965">
    <property type="entry name" value="Znf_PHD"/>
</dbReference>
<evidence type="ECO:0000256" key="3">
    <source>
        <dbReference type="ARBA" id="ARBA00022833"/>
    </source>
</evidence>
<dbReference type="InterPro" id="IPR019787">
    <property type="entry name" value="Znf_PHD-finger"/>
</dbReference>
<feature type="compositionally biased region" description="Basic and acidic residues" evidence="5">
    <location>
        <begin position="273"/>
        <end position="282"/>
    </location>
</feature>
<proteinExistence type="predicted"/>
<dbReference type="Pfam" id="PF00628">
    <property type="entry name" value="PHD"/>
    <property type="match status" value="2"/>
</dbReference>
<evidence type="ECO:0000313" key="7">
    <source>
        <dbReference type="EMBL" id="RMY72896.1"/>
    </source>
</evidence>
<dbReference type="PROSITE" id="PS50016">
    <property type="entry name" value="ZF_PHD_2"/>
    <property type="match status" value="2"/>
</dbReference>
<dbReference type="GO" id="GO:0008270">
    <property type="term" value="F:zinc ion binding"/>
    <property type="evidence" value="ECO:0007669"/>
    <property type="project" value="UniProtKB-KW"/>
</dbReference>
<evidence type="ECO:0000313" key="8">
    <source>
        <dbReference type="Proteomes" id="UP000269276"/>
    </source>
</evidence>
<dbReference type="PANTHER" id="PTHR47636">
    <property type="entry name" value="TRANSCRIPTIONAL REGULATORY PROTEIN RCO1"/>
    <property type="match status" value="1"/>
</dbReference>
<dbReference type="SMART" id="SM00249">
    <property type="entry name" value="PHD"/>
    <property type="match status" value="2"/>
</dbReference>
<dbReference type="SUPFAM" id="SSF57903">
    <property type="entry name" value="FYVE/PHD zinc finger"/>
    <property type="match status" value="2"/>
</dbReference>
<dbReference type="PANTHER" id="PTHR47636:SF1">
    <property type="entry name" value="TRANSCRIPTIONAL REGULATORY PROTEIN RCO1"/>
    <property type="match status" value="1"/>
</dbReference>
<evidence type="ECO:0000256" key="2">
    <source>
        <dbReference type="ARBA" id="ARBA00022771"/>
    </source>
</evidence>
<dbReference type="EMBL" id="QWIP01000108">
    <property type="protein sequence ID" value="RMY72896.1"/>
    <property type="molecule type" value="Genomic_DNA"/>
</dbReference>
<dbReference type="CDD" id="cd15535">
    <property type="entry name" value="PHD1_Rco1"/>
    <property type="match status" value="1"/>
</dbReference>
<dbReference type="InterPro" id="IPR052819">
    <property type="entry name" value="Chromatin_regulatory_protein"/>
</dbReference>
<evidence type="ECO:0000256" key="1">
    <source>
        <dbReference type="ARBA" id="ARBA00022723"/>
    </source>
</evidence>
<keyword evidence="1" id="KW-0479">Metal-binding</keyword>
<dbReference type="AlphaFoldDB" id="A0A3M7E9Q7"/>
<name>A0A3M7E9Q7_HORWE</name>
<feature type="compositionally biased region" description="Basic residues" evidence="5">
    <location>
        <begin position="525"/>
        <end position="536"/>
    </location>
</feature>
<feature type="region of interest" description="Disordered" evidence="5">
    <location>
        <begin position="934"/>
        <end position="964"/>
    </location>
</feature>
<feature type="compositionally biased region" description="Basic residues" evidence="5">
    <location>
        <begin position="149"/>
        <end position="162"/>
    </location>
</feature>
<protein>
    <recommendedName>
        <fullName evidence="6">PHD-type domain-containing protein</fullName>
    </recommendedName>
</protein>
<dbReference type="OrthoDB" id="5876363at2759"/>
<dbReference type="FunFam" id="3.30.40.10:FF:000748">
    <property type="entry name" value="PHD finger domain protein, putative"/>
    <property type="match status" value="1"/>
</dbReference>
<organism evidence="7 8">
    <name type="scientific">Hortaea werneckii</name>
    <name type="common">Black yeast</name>
    <name type="synonym">Cladosporium werneckii</name>
    <dbReference type="NCBI Taxonomy" id="91943"/>
    <lineage>
        <taxon>Eukaryota</taxon>
        <taxon>Fungi</taxon>
        <taxon>Dikarya</taxon>
        <taxon>Ascomycota</taxon>
        <taxon>Pezizomycotina</taxon>
        <taxon>Dothideomycetes</taxon>
        <taxon>Dothideomycetidae</taxon>
        <taxon>Mycosphaerellales</taxon>
        <taxon>Teratosphaeriaceae</taxon>
        <taxon>Hortaea</taxon>
    </lineage>
</organism>
<dbReference type="CDD" id="cd15534">
    <property type="entry name" value="PHD2_PHF12_Rco1"/>
    <property type="match status" value="1"/>
</dbReference>
<dbReference type="InterPro" id="IPR013083">
    <property type="entry name" value="Znf_RING/FYVE/PHD"/>
</dbReference>
<feature type="domain" description="PHD-type" evidence="6">
    <location>
        <begin position="707"/>
        <end position="766"/>
    </location>
</feature>